<dbReference type="PANTHER" id="PTHR34184:SF4">
    <property type="entry name" value="UPF0718 PROTEIN YCGR"/>
    <property type="match status" value="1"/>
</dbReference>
<comment type="subcellular location">
    <subcellularLocation>
        <location evidence="1">Cell membrane</location>
        <topology evidence="1">Multi-pass membrane protein</topology>
    </subcellularLocation>
</comment>
<evidence type="ECO:0000256" key="6">
    <source>
        <dbReference type="ARBA" id="ARBA00023136"/>
    </source>
</evidence>
<keyword evidence="5 7" id="KW-1133">Transmembrane helix</keyword>
<dbReference type="OrthoDB" id="9810876at2"/>
<evidence type="ECO:0000256" key="1">
    <source>
        <dbReference type="ARBA" id="ARBA00004651"/>
    </source>
</evidence>
<dbReference type="AlphaFoldDB" id="A0A518D6I4"/>
<dbReference type="GO" id="GO:0005886">
    <property type="term" value="C:plasma membrane"/>
    <property type="evidence" value="ECO:0007669"/>
    <property type="project" value="UniProtKB-SubCell"/>
</dbReference>
<feature type="transmembrane region" description="Helical" evidence="7">
    <location>
        <begin position="194"/>
        <end position="216"/>
    </location>
</feature>
<organism evidence="8 9">
    <name type="scientific">Pirellulimonas nuda</name>
    <dbReference type="NCBI Taxonomy" id="2528009"/>
    <lineage>
        <taxon>Bacteria</taxon>
        <taxon>Pseudomonadati</taxon>
        <taxon>Planctomycetota</taxon>
        <taxon>Planctomycetia</taxon>
        <taxon>Pirellulales</taxon>
        <taxon>Lacipirellulaceae</taxon>
        <taxon>Pirellulimonas</taxon>
    </lineage>
</organism>
<protein>
    <submittedName>
        <fullName evidence="8">Putative permease</fullName>
    </submittedName>
</protein>
<evidence type="ECO:0000313" key="9">
    <source>
        <dbReference type="Proteomes" id="UP000317429"/>
    </source>
</evidence>
<dbReference type="EMBL" id="CP036291">
    <property type="protein sequence ID" value="QDU87065.1"/>
    <property type="molecule type" value="Genomic_DNA"/>
</dbReference>
<feature type="transmembrane region" description="Helical" evidence="7">
    <location>
        <begin position="264"/>
        <end position="282"/>
    </location>
</feature>
<feature type="transmembrane region" description="Helical" evidence="7">
    <location>
        <begin position="223"/>
        <end position="244"/>
    </location>
</feature>
<dbReference type="KEGG" id="pnd:Pla175_04200"/>
<evidence type="ECO:0000313" key="8">
    <source>
        <dbReference type="EMBL" id="QDU87065.1"/>
    </source>
</evidence>
<keyword evidence="6 7" id="KW-0472">Membrane</keyword>
<evidence type="ECO:0000256" key="3">
    <source>
        <dbReference type="ARBA" id="ARBA00022475"/>
    </source>
</evidence>
<dbReference type="PANTHER" id="PTHR34184">
    <property type="entry name" value="UPF0718 PROTEIN YCGR"/>
    <property type="match status" value="1"/>
</dbReference>
<reference evidence="8 9" key="1">
    <citation type="submission" date="2019-02" db="EMBL/GenBank/DDBJ databases">
        <title>Deep-cultivation of Planctomycetes and their phenomic and genomic characterization uncovers novel biology.</title>
        <authorList>
            <person name="Wiegand S."/>
            <person name="Jogler M."/>
            <person name="Boedeker C."/>
            <person name="Pinto D."/>
            <person name="Vollmers J."/>
            <person name="Rivas-Marin E."/>
            <person name="Kohn T."/>
            <person name="Peeters S.H."/>
            <person name="Heuer A."/>
            <person name="Rast P."/>
            <person name="Oberbeckmann S."/>
            <person name="Bunk B."/>
            <person name="Jeske O."/>
            <person name="Meyerdierks A."/>
            <person name="Storesund J.E."/>
            <person name="Kallscheuer N."/>
            <person name="Luecker S."/>
            <person name="Lage O.M."/>
            <person name="Pohl T."/>
            <person name="Merkel B.J."/>
            <person name="Hornburger P."/>
            <person name="Mueller R.-W."/>
            <person name="Bruemmer F."/>
            <person name="Labrenz M."/>
            <person name="Spormann A.M."/>
            <person name="Op den Camp H."/>
            <person name="Overmann J."/>
            <person name="Amann R."/>
            <person name="Jetten M.S.M."/>
            <person name="Mascher T."/>
            <person name="Medema M.H."/>
            <person name="Devos D.P."/>
            <person name="Kaster A.-K."/>
            <person name="Ovreas L."/>
            <person name="Rohde M."/>
            <person name="Galperin M.Y."/>
            <person name="Jogler C."/>
        </authorList>
    </citation>
    <scope>NUCLEOTIDE SEQUENCE [LARGE SCALE GENOMIC DNA]</scope>
    <source>
        <strain evidence="8 9">Pla175</strain>
    </source>
</reference>
<dbReference type="InterPro" id="IPR052923">
    <property type="entry name" value="UPF0718"/>
</dbReference>
<evidence type="ECO:0000256" key="2">
    <source>
        <dbReference type="ARBA" id="ARBA00006386"/>
    </source>
</evidence>
<keyword evidence="4 7" id="KW-0812">Transmembrane</keyword>
<dbReference type="Pfam" id="PF03773">
    <property type="entry name" value="ArsP_1"/>
    <property type="match status" value="1"/>
</dbReference>
<evidence type="ECO:0000256" key="5">
    <source>
        <dbReference type="ARBA" id="ARBA00022989"/>
    </source>
</evidence>
<keyword evidence="3" id="KW-1003">Cell membrane</keyword>
<evidence type="ECO:0000256" key="7">
    <source>
        <dbReference type="SAM" id="Phobius"/>
    </source>
</evidence>
<keyword evidence="9" id="KW-1185">Reference proteome</keyword>
<comment type="similarity">
    <text evidence="2">Belongs to the UPF0718 family.</text>
</comment>
<dbReference type="Proteomes" id="UP000317429">
    <property type="component" value="Chromosome"/>
</dbReference>
<evidence type="ECO:0000256" key="4">
    <source>
        <dbReference type="ARBA" id="ARBA00022692"/>
    </source>
</evidence>
<feature type="transmembrane region" description="Helical" evidence="7">
    <location>
        <begin position="20"/>
        <end position="39"/>
    </location>
</feature>
<accession>A0A518D6I4</accession>
<proteinExistence type="inferred from homology"/>
<dbReference type="RefSeq" id="WP_145280872.1">
    <property type="nucleotide sequence ID" value="NZ_CP036291.1"/>
</dbReference>
<sequence>MLTAELLRNTCAVLLELAPWLLLGALAAGLLHVALPEGWLRRQLQGRAGVVRAVAIGVPLPLCSCGVIPVALGARRAGASDGATVGFLVSTPQTGVDSVLVAASLLGWPLALFKVAAALVLGLIGGWATDATAPARGMTLPILESTPVDPRGWPVRLLAHALDMLRSIWRWVAAGVLASALITTLAPSDSLGVLSGYGGIGAMLIVLLIATPLYVCATASVPIAASLVAAGLPTGAALVFLMAGPATNVATIGAVYRVLGRSALVVYLAVTILGSLAAGLLFERLAAIAPPVSAAGHVHGGANGWSITSAVALTALFAWFAIDELRAWLGSSAPSDKHATCD</sequence>
<feature type="transmembrane region" description="Helical" evidence="7">
    <location>
        <begin position="106"/>
        <end position="128"/>
    </location>
</feature>
<feature type="transmembrane region" description="Helical" evidence="7">
    <location>
        <begin position="302"/>
        <end position="322"/>
    </location>
</feature>
<name>A0A518D6I4_9BACT</name>
<feature type="transmembrane region" description="Helical" evidence="7">
    <location>
        <begin position="168"/>
        <end position="188"/>
    </location>
</feature>
<feature type="transmembrane region" description="Helical" evidence="7">
    <location>
        <begin position="51"/>
        <end position="72"/>
    </location>
</feature>
<gene>
    <name evidence="8" type="ORF">Pla175_04200</name>
</gene>
<dbReference type="InterPro" id="IPR005524">
    <property type="entry name" value="DUF318"/>
</dbReference>